<dbReference type="Proteomes" id="UP000092616">
    <property type="component" value="Unassembled WGS sequence"/>
</dbReference>
<dbReference type="AlphaFoldDB" id="A0A1B8QC59"/>
<evidence type="ECO:0000313" key="1">
    <source>
        <dbReference type="EMBL" id="OBX78368.1"/>
    </source>
</evidence>
<evidence type="ECO:0000313" key="2">
    <source>
        <dbReference type="Proteomes" id="UP000092616"/>
    </source>
</evidence>
<reference evidence="1 2" key="1">
    <citation type="submission" date="2016-06" db="EMBL/GenBank/DDBJ databases">
        <title>Draft genome of Moraxella atlantae CCUG 59586.</title>
        <authorList>
            <person name="Salva-Serra F."/>
            <person name="Engstrom-Jakobsson H."/>
            <person name="Thorell K."/>
            <person name="Gonzales-Siles L."/>
            <person name="Karlsson R."/>
            <person name="Boulund F."/>
            <person name="Engstrand L."/>
            <person name="Kristiansson E."/>
            <person name="Moore E."/>
        </authorList>
    </citation>
    <scope>NUCLEOTIDE SEQUENCE [LARGE SCALE GENOMIC DNA]</scope>
    <source>
        <strain evidence="1 2">CCUG 59586</strain>
    </source>
</reference>
<accession>A0A1B8QC59</accession>
<proteinExistence type="predicted"/>
<gene>
    <name evidence="1" type="ORF">A9306_09480</name>
</gene>
<protein>
    <submittedName>
        <fullName evidence="1">Uncharacterized protein</fullName>
    </submittedName>
</protein>
<sequence length="93" mass="10663">MVLPCSCKKKVQSKYGQTIGILARSLSHYSLSRTLHNTKPKVTTAKKIRQRGKAVARIVFLYRTKQNSIKDQPHNRYSLLAKICYNAGQDCYF</sequence>
<comment type="caution">
    <text evidence="1">The sequence shown here is derived from an EMBL/GenBank/DDBJ whole genome shotgun (WGS) entry which is preliminary data.</text>
</comment>
<name>A0A1B8QC59_9GAMM</name>
<dbReference type="EMBL" id="LZNA01000047">
    <property type="protein sequence ID" value="OBX78368.1"/>
    <property type="molecule type" value="Genomic_DNA"/>
</dbReference>
<keyword evidence="2" id="KW-1185">Reference proteome</keyword>
<organism evidence="1 2">
    <name type="scientific">Faucicola atlantae</name>
    <dbReference type="NCBI Taxonomy" id="34059"/>
    <lineage>
        <taxon>Bacteria</taxon>
        <taxon>Pseudomonadati</taxon>
        <taxon>Pseudomonadota</taxon>
        <taxon>Gammaproteobacteria</taxon>
        <taxon>Moraxellales</taxon>
        <taxon>Moraxellaceae</taxon>
        <taxon>Faucicola</taxon>
    </lineage>
</organism>